<protein>
    <submittedName>
        <fullName evidence="2">Uncharacterized protein</fullName>
    </submittedName>
</protein>
<evidence type="ECO:0000313" key="3">
    <source>
        <dbReference type="Proteomes" id="UP001139103"/>
    </source>
</evidence>
<feature type="transmembrane region" description="Helical" evidence="1">
    <location>
        <begin position="12"/>
        <end position="33"/>
    </location>
</feature>
<comment type="caution">
    <text evidence="2">The sequence shown here is derived from an EMBL/GenBank/DDBJ whole genome shotgun (WGS) entry which is preliminary data.</text>
</comment>
<evidence type="ECO:0000256" key="1">
    <source>
        <dbReference type="SAM" id="Phobius"/>
    </source>
</evidence>
<keyword evidence="3" id="KW-1185">Reference proteome</keyword>
<dbReference type="AlphaFoldDB" id="A0A9X1MNG6"/>
<sequence>MSEEPKTRFAKYEGGCLIAVLVVIGLVFLAGLLNPKKKLVDVRVTGQIQGHFIDDPTFTLLVWHQYEGNLKNGRLTVRLHGKSVRPEDAVHVHSFETWSPNQHNVVTKSISLPNYDPAEPLVVEVYVKAANARDTLIRLVWQNGDWKD</sequence>
<gene>
    <name evidence="2" type="ORF">LOC68_18975</name>
</gene>
<name>A0A9X1MNG6_9BACT</name>
<reference evidence="2" key="1">
    <citation type="submission" date="2021-11" db="EMBL/GenBank/DDBJ databases">
        <title>Genome sequence.</title>
        <authorList>
            <person name="Sun Q."/>
        </authorList>
    </citation>
    <scope>NUCLEOTIDE SEQUENCE</scope>
    <source>
        <strain evidence="2">JC732</strain>
    </source>
</reference>
<accession>A0A9X1MNG6</accession>
<dbReference type="RefSeq" id="WP_230221658.1">
    <property type="nucleotide sequence ID" value="NZ_JAJKFT010000010.1"/>
</dbReference>
<keyword evidence="1" id="KW-0812">Transmembrane</keyword>
<dbReference type="Proteomes" id="UP001139103">
    <property type="component" value="Unassembled WGS sequence"/>
</dbReference>
<keyword evidence="1" id="KW-0472">Membrane</keyword>
<proteinExistence type="predicted"/>
<organism evidence="2 3">
    <name type="scientific">Blastopirellula sediminis</name>
    <dbReference type="NCBI Taxonomy" id="2894196"/>
    <lineage>
        <taxon>Bacteria</taxon>
        <taxon>Pseudomonadati</taxon>
        <taxon>Planctomycetota</taxon>
        <taxon>Planctomycetia</taxon>
        <taxon>Pirellulales</taxon>
        <taxon>Pirellulaceae</taxon>
        <taxon>Blastopirellula</taxon>
    </lineage>
</organism>
<dbReference type="EMBL" id="JAJKFT010000010">
    <property type="protein sequence ID" value="MCC9630483.1"/>
    <property type="molecule type" value="Genomic_DNA"/>
</dbReference>
<keyword evidence="1" id="KW-1133">Transmembrane helix</keyword>
<evidence type="ECO:0000313" key="2">
    <source>
        <dbReference type="EMBL" id="MCC9630483.1"/>
    </source>
</evidence>